<keyword evidence="6" id="KW-1185">Reference proteome</keyword>
<dbReference type="Pfam" id="PF12833">
    <property type="entry name" value="HTH_18"/>
    <property type="match status" value="1"/>
</dbReference>
<reference evidence="6" key="1">
    <citation type="submission" date="2018-12" db="EMBL/GenBank/DDBJ databases">
        <title>Tengunoibacter tsumagoiensis gen. nov., sp. nov., Dictyobacter kobayashii sp. nov., D. alpinus sp. nov., and D. joshuensis sp. nov. and description of Dictyobacteraceae fam. nov. within the order Ktedonobacterales isolated from Tengu-no-mugimeshi.</title>
        <authorList>
            <person name="Wang C.M."/>
            <person name="Zheng Y."/>
            <person name="Sakai Y."/>
            <person name="Toyoda A."/>
            <person name="Minakuchi Y."/>
            <person name="Abe K."/>
            <person name="Yokota A."/>
            <person name="Yabe S."/>
        </authorList>
    </citation>
    <scope>NUCLEOTIDE SEQUENCE [LARGE SCALE GENOMIC DNA]</scope>
    <source>
        <strain evidence="6">Uno3</strain>
    </source>
</reference>
<dbReference type="Gene3D" id="1.10.10.60">
    <property type="entry name" value="Homeodomain-like"/>
    <property type="match status" value="2"/>
</dbReference>
<dbReference type="PRINTS" id="PR00032">
    <property type="entry name" value="HTHARAC"/>
</dbReference>
<sequence>MQCRDAPDFVLQMRIKALIYEGLALYLQDVSATRIQHSLQLALAQEPVQPALRYIEAHLGEELLNNELARLCHMQVDYFARRFRECVGMTPGHYIQEQRVKVASQKLLFTNHSIEQIAAEVGFGNRFYFSRIFARHTGVSPAAYRKSSRYH</sequence>
<dbReference type="InterPro" id="IPR018062">
    <property type="entry name" value="HTH_AraC-typ_CS"/>
</dbReference>
<dbReference type="PANTHER" id="PTHR43280">
    <property type="entry name" value="ARAC-FAMILY TRANSCRIPTIONAL REGULATOR"/>
    <property type="match status" value="1"/>
</dbReference>
<keyword evidence="1" id="KW-0805">Transcription regulation</keyword>
<gene>
    <name evidence="5" type="ORF">KTT_58780</name>
</gene>
<feature type="domain" description="HTH araC/xylS-type" evidence="4">
    <location>
        <begin position="49"/>
        <end position="147"/>
    </location>
</feature>
<dbReference type="RefSeq" id="WP_126583409.1">
    <property type="nucleotide sequence ID" value="NZ_BIFR01000002.1"/>
</dbReference>
<dbReference type="GO" id="GO:0043565">
    <property type="term" value="F:sequence-specific DNA binding"/>
    <property type="evidence" value="ECO:0007669"/>
    <property type="project" value="InterPro"/>
</dbReference>
<dbReference type="InterPro" id="IPR020449">
    <property type="entry name" value="Tscrpt_reg_AraC-type_HTH"/>
</dbReference>
<dbReference type="Proteomes" id="UP000287352">
    <property type="component" value="Unassembled WGS sequence"/>
</dbReference>
<comment type="caution">
    <text evidence="5">The sequence shown here is derived from an EMBL/GenBank/DDBJ whole genome shotgun (WGS) entry which is preliminary data.</text>
</comment>
<evidence type="ECO:0000256" key="3">
    <source>
        <dbReference type="ARBA" id="ARBA00023163"/>
    </source>
</evidence>
<keyword evidence="3" id="KW-0804">Transcription</keyword>
<dbReference type="InterPro" id="IPR009057">
    <property type="entry name" value="Homeodomain-like_sf"/>
</dbReference>
<dbReference type="AlphaFoldDB" id="A0A402AA68"/>
<dbReference type="SMART" id="SM00342">
    <property type="entry name" value="HTH_ARAC"/>
    <property type="match status" value="1"/>
</dbReference>
<name>A0A402AA68_9CHLR</name>
<dbReference type="EMBL" id="BIFR01000002">
    <property type="protein sequence ID" value="GCE16019.1"/>
    <property type="molecule type" value="Genomic_DNA"/>
</dbReference>
<organism evidence="5 6">
    <name type="scientific">Tengunoibacter tsumagoiensis</name>
    <dbReference type="NCBI Taxonomy" id="2014871"/>
    <lineage>
        <taxon>Bacteria</taxon>
        <taxon>Bacillati</taxon>
        <taxon>Chloroflexota</taxon>
        <taxon>Ktedonobacteria</taxon>
        <taxon>Ktedonobacterales</taxon>
        <taxon>Dictyobacteraceae</taxon>
        <taxon>Tengunoibacter</taxon>
    </lineage>
</organism>
<evidence type="ECO:0000259" key="4">
    <source>
        <dbReference type="PROSITE" id="PS01124"/>
    </source>
</evidence>
<dbReference type="PROSITE" id="PS00041">
    <property type="entry name" value="HTH_ARAC_FAMILY_1"/>
    <property type="match status" value="1"/>
</dbReference>
<protein>
    <recommendedName>
        <fullName evidence="4">HTH araC/xylS-type domain-containing protein</fullName>
    </recommendedName>
</protein>
<dbReference type="InterPro" id="IPR018060">
    <property type="entry name" value="HTH_AraC"/>
</dbReference>
<dbReference type="OrthoDB" id="9780667at2"/>
<dbReference type="SUPFAM" id="SSF46689">
    <property type="entry name" value="Homeodomain-like"/>
    <property type="match status" value="2"/>
</dbReference>
<keyword evidence="2" id="KW-0238">DNA-binding</keyword>
<dbReference type="PANTHER" id="PTHR43280:SF28">
    <property type="entry name" value="HTH-TYPE TRANSCRIPTIONAL ACTIVATOR RHAS"/>
    <property type="match status" value="1"/>
</dbReference>
<dbReference type="PROSITE" id="PS01124">
    <property type="entry name" value="HTH_ARAC_FAMILY_2"/>
    <property type="match status" value="1"/>
</dbReference>
<accession>A0A402AA68</accession>
<proteinExistence type="predicted"/>
<evidence type="ECO:0000256" key="1">
    <source>
        <dbReference type="ARBA" id="ARBA00023015"/>
    </source>
</evidence>
<evidence type="ECO:0000313" key="6">
    <source>
        <dbReference type="Proteomes" id="UP000287352"/>
    </source>
</evidence>
<evidence type="ECO:0000256" key="2">
    <source>
        <dbReference type="ARBA" id="ARBA00023125"/>
    </source>
</evidence>
<dbReference type="GO" id="GO:0003700">
    <property type="term" value="F:DNA-binding transcription factor activity"/>
    <property type="evidence" value="ECO:0007669"/>
    <property type="project" value="InterPro"/>
</dbReference>
<evidence type="ECO:0000313" key="5">
    <source>
        <dbReference type="EMBL" id="GCE16019.1"/>
    </source>
</evidence>